<proteinExistence type="predicted"/>
<comment type="caution">
    <text evidence="1">The sequence shown here is derived from an EMBL/GenBank/DDBJ whole genome shotgun (WGS) entry which is preliminary data.</text>
</comment>
<accession>A0AAP5MD10</accession>
<evidence type="ECO:0000313" key="2">
    <source>
        <dbReference type="Proteomes" id="UP000667802"/>
    </source>
</evidence>
<keyword evidence="2" id="KW-1185">Reference proteome</keyword>
<protein>
    <submittedName>
        <fullName evidence="1">Uncharacterized protein</fullName>
    </submittedName>
</protein>
<organism evidence="1 2">
    <name type="scientific">Aetokthonos hydrillicola Thurmond2011</name>
    <dbReference type="NCBI Taxonomy" id="2712845"/>
    <lineage>
        <taxon>Bacteria</taxon>
        <taxon>Bacillati</taxon>
        <taxon>Cyanobacteriota</taxon>
        <taxon>Cyanophyceae</taxon>
        <taxon>Nostocales</taxon>
        <taxon>Hapalosiphonaceae</taxon>
        <taxon>Aetokthonos</taxon>
    </lineage>
</organism>
<dbReference type="AlphaFoldDB" id="A0AAP5MD10"/>
<name>A0AAP5MD10_9CYAN</name>
<dbReference type="Proteomes" id="UP000667802">
    <property type="component" value="Unassembled WGS sequence"/>
</dbReference>
<reference evidence="2" key="1">
    <citation type="journal article" date="2021" name="Science">
        <title>Hunting the eagle killer: A cyanobacterial neurotoxin causes vacuolar myelinopathy.</title>
        <authorList>
            <person name="Breinlinger S."/>
            <person name="Phillips T.J."/>
            <person name="Haram B.N."/>
            <person name="Mares J."/>
            <person name="Martinez Yerena J.A."/>
            <person name="Hrouzek P."/>
            <person name="Sobotka R."/>
            <person name="Henderson W.M."/>
            <person name="Schmieder P."/>
            <person name="Williams S.M."/>
            <person name="Lauderdale J.D."/>
            <person name="Wilde H.D."/>
            <person name="Gerrin W."/>
            <person name="Kust A."/>
            <person name="Washington J.W."/>
            <person name="Wagner C."/>
            <person name="Geier B."/>
            <person name="Liebeke M."/>
            <person name="Enke H."/>
            <person name="Niedermeyer T.H.J."/>
            <person name="Wilde S.B."/>
        </authorList>
    </citation>
    <scope>NUCLEOTIDE SEQUENCE [LARGE SCALE GENOMIC DNA]</scope>
    <source>
        <strain evidence="2">Thurmond2011</strain>
    </source>
</reference>
<gene>
    <name evidence="1" type="ORF">G7B40_031230</name>
</gene>
<dbReference type="RefSeq" id="WP_208345052.1">
    <property type="nucleotide sequence ID" value="NZ_CAWQFN010000576.1"/>
</dbReference>
<sequence length="89" mass="10019">MTSTPEPLGDKVDRLETALGRLAELSFNNAERHDRAIDRMEAAITNLANVVANSNIRIEQNNSRIEQNNTRIEQILEYLRDRNGGSSPL</sequence>
<dbReference type="EMBL" id="JAALHA020000021">
    <property type="protein sequence ID" value="MDR9898998.1"/>
    <property type="molecule type" value="Genomic_DNA"/>
</dbReference>
<evidence type="ECO:0000313" key="1">
    <source>
        <dbReference type="EMBL" id="MDR9898998.1"/>
    </source>
</evidence>